<dbReference type="Gene3D" id="3.90.1150.10">
    <property type="entry name" value="Aspartate Aminotransferase, domain 1"/>
    <property type="match status" value="1"/>
</dbReference>
<name>A0A917S346_9ACTN</name>
<gene>
    <name evidence="5" type="ORF">GCM10011575_10750</name>
</gene>
<evidence type="ECO:0000256" key="3">
    <source>
        <dbReference type="ARBA" id="ARBA00022898"/>
    </source>
</evidence>
<protein>
    <submittedName>
        <fullName evidence="5">Threonine aldolase</fullName>
    </submittedName>
</protein>
<reference evidence="5" key="1">
    <citation type="journal article" date="2014" name="Int. J. Syst. Evol. Microbiol.">
        <title>Complete genome sequence of Corynebacterium casei LMG S-19264T (=DSM 44701T), isolated from a smear-ripened cheese.</title>
        <authorList>
            <consortium name="US DOE Joint Genome Institute (JGI-PGF)"/>
            <person name="Walter F."/>
            <person name="Albersmeier A."/>
            <person name="Kalinowski J."/>
            <person name="Ruckert C."/>
        </authorList>
    </citation>
    <scope>NUCLEOTIDE SEQUENCE</scope>
    <source>
        <strain evidence="5">CGMCC 4.7306</strain>
    </source>
</reference>
<dbReference type="SUPFAM" id="SSF53383">
    <property type="entry name" value="PLP-dependent transferases"/>
    <property type="match status" value="1"/>
</dbReference>
<dbReference type="InterPro" id="IPR015421">
    <property type="entry name" value="PyrdxlP-dep_Trfase_major"/>
</dbReference>
<dbReference type="InterPro" id="IPR015424">
    <property type="entry name" value="PyrdxlP-dep_Trfase"/>
</dbReference>
<evidence type="ECO:0000313" key="5">
    <source>
        <dbReference type="EMBL" id="GGL54188.1"/>
    </source>
</evidence>
<feature type="domain" description="Aromatic amino acid beta-eliminating lyase/threonine aldolase" evidence="4">
    <location>
        <begin position="13"/>
        <end position="279"/>
    </location>
</feature>
<dbReference type="EMBL" id="BMMZ01000002">
    <property type="protein sequence ID" value="GGL54188.1"/>
    <property type="molecule type" value="Genomic_DNA"/>
</dbReference>
<dbReference type="Pfam" id="PF01212">
    <property type="entry name" value="Beta_elim_lyase"/>
    <property type="match status" value="1"/>
</dbReference>
<dbReference type="GO" id="GO:0006520">
    <property type="term" value="P:amino acid metabolic process"/>
    <property type="evidence" value="ECO:0007669"/>
    <property type="project" value="InterPro"/>
</dbReference>
<evidence type="ECO:0000313" key="6">
    <source>
        <dbReference type="Proteomes" id="UP000613840"/>
    </source>
</evidence>
<sequence length="356" mass="37983">MTTPLHDPGRRGFASDNYAGVHPEILVAIADANGGHQVSYGADVYTARLQEVLVDQFGAGVQGFGVFNGTGANVVGLQSLLPRWGAVICADTAHINTDENGAPERVAGIKLLTVPTTDGKLRPADLDRFPRNPEDVHHPLPEVVSITESTELGTAYTPDEIAALADRAHELGLTVHMDGSRLANAAAGQQVSLRSLTADAGVDVVSLGGTKNGLLFGELVLVINPDEVSGLAYLQKLNMQLASKMRFLSVQFISLLEGDLWRRSAGHANAMATRLRTALQDRIDAGTIAGIGFTQQTQANTILATLPAGVADRVRQQYAFYDWNPGLGEVRWVCSFDTTEDDVDGFVAALETELKV</sequence>
<organism evidence="5 6">
    <name type="scientific">Microlunatus endophyticus</name>
    <dbReference type="NCBI Taxonomy" id="1716077"/>
    <lineage>
        <taxon>Bacteria</taxon>
        <taxon>Bacillati</taxon>
        <taxon>Actinomycetota</taxon>
        <taxon>Actinomycetes</taxon>
        <taxon>Propionibacteriales</taxon>
        <taxon>Propionibacteriaceae</taxon>
        <taxon>Microlunatus</taxon>
    </lineage>
</organism>
<evidence type="ECO:0000256" key="1">
    <source>
        <dbReference type="ARBA" id="ARBA00001933"/>
    </source>
</evidence>
<comment type="caution">
    <text evidence="5">The sequence shown here is derived from an EMBL/GenBank/DDBJ whole genome shotgun (WGS) entry which is preliminary data.</text>
</comment>
<reference evidence="5" key="2">
    <citation type="submission" date="2020-09" db="EMBL/GenBank/DDBJ databases">
        <authorList>
            <person name="Sun Q."/>
            <person name="Zhou Y."/>
        </authorList>
    </citation>
    <scope>NUCLEOTIDE SEQUENCE</scope>
    <source>
        <strain evidence="5">CGMCC 4.7306</strain>
    </source>
</reference>
<dbReference type="RefSeq" id="WP_188894138.1">
    <property type="nucleotide sequence ID" value="NZ_BMMZ01000002.1"/>
</dbReference>
<comment type="cofactor">
    <cofactor evidence="1">
        <name>pyridoxal 5'-phosphate</name>
        <dbReference type="ChEBI" id="CHEBI:597326"/>
    </cofactor>
</comment>
<dbReference type="InterPro" id="IPR001597">
    <property type="entry name" value="ArAA_b-elim_lyase/Thr_aldolase"/>
</dbReference>
<evidence type="ECO:0000259" key="4">
    <source>
        <dbReference type="Pfam" id="PF01212"/>
    </source>
</evidence>
<dbReference type="InterPro" id="IPR015422">
    <property type="entry name" value="PyrdxlP-dep_Trfase_small"/>
</dbReference>
<accession>A0A917S346</accession>
<comment type="similarity">
    <text evidence="2">Belongs to the threonine aldolase family.</text>
</comment>
<evidence type="ECO:0000256" key="2">
    <source>
        <dbReference type="ARBA" id="ARBA00006966"/>
    </source>
</evidence>
<proteinExistence type="inferred from homology"/>
<keyword evidence="6" id="KW-1185">Reference proteome</keyword>
<dbReference type="AlphaFoldDB" id="A0A917S346"/>
<keyword evidence="3" id="KW-0663">Pyridoxal phosphate</keyword>
<dbReference type="GO" id="GO:0016829">
    <property type="term" value="F:lyase activity"/>
    <property type="evidence" value="ECO:0007669"/>
    <property type="project" value="InterPro"/>
</dbReference>
<dbReference type="PANTHER" id="PTHR48097">
    <property type="entry name" value="L-THREONINE ALDOLASE-RELATED"/>
    <property type="match status" value="1"/>
</dbReference>
<dbReference type="PANTHER" id="PTHR48097:SF5">
    <property type="entry name" value="LOW SPECIFICITY L-THREONINE ALDOLASE"/>
    <property type="match status" value="1"/>
</dbReference>
<dbReference type="Proteomes" id="UP000613840">
    <property type="component" value="Unassembled WGS sequence"/>
</dbReference>
<dbReference type="Gene3D" id="3.40.640.10">
    <property type="entry name" value="Type I PLP-dependent aspartate aminotransferase-like (Major domain)"/>
    <property type="match status" value="1"/>
</dbReference>